<comment type="caution">
    <text evidence="1">The sequence shown here is derived from an EMBL/GenBank/DDBJ whole genome shotgun (WGS) entry which is preliminary data.</text>
</comment>
<organism evidence="1 2">
    <name type="scientific">Melia azedarach</name>
    <name type="common">Chinaberry tree</name>
    <dbReference type="NCBI Taxonomy" id="155640"/>
    <lineage>
        <taxon>Eukaryota</taxon>
        <taxon>Viridiplantae</taxon>
        <taxon>Streptophyta</taxon>
        <taxon>Embryophyta</taxon>
        <taxon>Tracheophyta</taxon>
        <taxon>Spermatophyta</taxon>
        <taxon>Magnoliopsida</taxon>
        <taxon>eudicotyledons</taxon>
        <taxon>Gunneridae</taxon>
        <taxon>Pentapetalae</taxon>
        <taxon>rosids</taxon>
        <taxon>malvids</taxon>
        <taxon>Sapindales</taxon>
        <taxon>Meliaceae</taxon>
        <taxon>Melia</taxon>
    </lineage>
</organism>
<evidence type="ECO:0000313" key="1">
    <source>
        <dbReference type="EMBL" id="KAJ4711839.1"/>
    </source>
</evidence>
<reference evidence="1 2" key="1">
    <citation type="journal article" date="2023" name="Science">
        <title>Complex scaffold remodeling in plant triterpene biosynthesis.</title>
        <authorList>
            <person name="De La Pena R."/>
            <person name="Hodgson H."/>
            <person name="Liu J.C."/>
            <person name="Stephenson M.J."/>
            <person name="Martin A.C."/>
            <person name="Owen C."/>
            <person name="Harkess A."/>
            <person name="Leebens-Mack J."/>
            <person name="Jimenez L.E."/>
            <person name="Osbourn A."/>
            <person name="Sattely E.S."/>
        </authorList>
    </citation>
    <scope>NUCLEOTIDE SEQUENCE [LARGE SCALE GENOMIC DNA]</scope>
    <source>
        <strain evidence="2">cv. JPN11</strain>
        <tissue evidence="1">Leaf</tissue>
    </source>
</reference>
<dbReference type="Proteomes" id="UP001164539">
    <property type="component" value="Chromosome 8"/>
</dbReference>
<accession>A0ACC1XMA8</accession>
<name>A0ACC1XMA8_MELAZ</name>
<gene>
    <name evidence="1" type="ORF">OWV82_014185</name>
</gene>
<proteinExistence type="predicted"/>
<dbReference type="EMBL" id="CM051401">
    <property type="protein sequence ID" value="KAJ4711839.1"/>
    <property type="molecule type" value="Genomic_DNA"/>
</dbReference>
<protein>
    <submittedName>
        <fullName evidence="1">Trehalase</fullName>
    </submittedName>
</protein>
<keyword evidence="2" id="KW-1185">Reference proteome</keyword>
<evidence type="ECO:0000313" key="2">
    <source>
        <dbReference type="Proteomes" id="UP001164539"/>
    </source>
</evidence>
<sequence>MAVFHPPNANQPTLPFLFFLLSTMTVVNSLSPQPAECPLIPTTPLVTFLERVQETALKSFGQNNFDPKLYVDLSLKTNLSTTVDAFHKLKRNATGSVQVQDLKDFIKNYFQAAGDDLVHVEPADFEPEPAEFLPKVKNPVVRAWASEVHSLWKFLSRRVSGSVLDRPELHTLLPLPGSVIIPGSRFREVYYWDSYWVIRGLLASKMYESAKGMVNNLISLIDKYGYVLNGARAYYTNRSQPPLLSAMVHVIYSQTNDLNFVRKALPALLKEYHFWNSGTHKVIIQDNQGTNHTLSRYFAMWNKPRPESSTADRTHASNLTNNFEKQQFYRELASAAESGWDFSTRWMRNTSEFTSLATTSVLPVDLNIFILRMELDIASLAKVVGDKRTAESFLEASQARKHAINSVFWNEEEGQWLDYWISDGNNCEHFEVWQAANQNHNVFASNFVPIWIELFNSDAKLMEKVRKSFQNSGLLCAAGIATSLNKSGQQWDFPNGWAPLQHMIVEGLAKSGSSEAKSVAEDIVVRWIRTNYVAYKETGAMHEKYDVEKCGDYGGGGEYVPQTGFGWSNGVVLAFLEEFGWPEDVKIDCP</sequence>